<evidence type="ECO:0000256" key="4">
    <source>
        <dbReference type="ARBA" id="ARBA00022692"/>
    </source>
</evidence>
<dbReference type="PANTHER" id="PTHR12812">
    <property type="entry name" value="HEPARAN SULFATE 6-O-SULFOTRANSFERASE 3"/>
    <property type="match status" value="1"/>
</dbReference>
<keyword evidence="8" id="KW-0735">Signal-anchor</keyword>
<keyword evidence="7" id="KW-0325">Glycoprotein</keyword>
<dbReference type="InterPro" id="IPR027417">
    <property type="entry name" value="P-loop_NTPase"/>
</dbReference>
<dbReference type="EC" id="2.8.2.-" evidence="8"/>
<dbReference type="PANTHER" id="PTHR12812:SF0">
    <property type="entry name" value="HEPARAN-SULFATE 6-O-SULFOTRANSFERASE"/>
    <property type="match status" value="1"/>
</dbReference>
<accession>A0A6F9DF87</accession>
<dbReference type="GO" id="GO:0016020">
    <property type="term" value="C:membrane"/>
    <property type="evidence" value="ECO:0007669"/>
    <property type="project" value="UniProtKB-SubCell"/>
</dbReference>
<proteinExistence type="evidence at transcript level"/>
<evidence type="ECO:0000256" key="2">
    <source>
        <dbReference type="ARBA" id="ARBA00010109"/>
    </source>
</evidence>
<dbReference type="Pfam" id="PF03567">
    <property type="entry name" value="Sulfotransfer_2"/>
    <property type="match status" value="1"/>
</dbReference>
<evidence type="ECO:0000256" key="5">
    <source>
        <dbReference type="ARBA" id="ARBA00022989"/>
    </source>
</evidence>
<keyword evidence="6 8" id="KW-0472">Membrane</keyword>
<evidence type="ECO:0000256" key="1">
    <source>
        <dbReference type="ARBA" id="ARBA00004167"/>
    </source>
</evidence>
<evidence type="ECO:0000256" key="8">
    <source>
        <dbReference type="RuleBase" id="RU364122"/>
    </source>
</evidence>
<keyword evidence="5 8" id="KW-1133">Transmembrane helix</keyword>
<sequence length="336" mass="39198">MDAAVTPVHKSKIKCERRTFLFVCCVTIGTLLMFAYYESITPSTRDKLHFKPQFNITGTDVMVFLHIQKTGGSTFGRHLVHDLNIECMKKNHTRVSNSHSCFRPNTMDPTWLFSRFSSGWKCGLHADWTSLKECVHTKVPSLPQGERKYHYFTILREPVARYLSEWKHVSRGATWKLSYILCNGAKRQLPICYSGWDWTNVTLEEFMDCTENPACNRQTWMLSDLRLVSCDGNGLSRDEMDSIMLQSAKENIMDMPFFGLTERQKDSKFLFEYTFDLKFKVDFIDHNQTYASAVRLDNVTMEGIKNRNKLDIELYKFAVELFDQRLEQAKMNMNQS</sequence>
<comment type="similarity">
    <text evidence="2 8">Belongs to the sulfotransferase 6 family.</text>
</comment>
<dbReference type="SUPFAM" id="SSF52540">
    <property type="entry name" value="P-loop containing nucleoside triphosphate hydrolases"/>
    <property type="match status" value="1"/>
</dbReference>
<evidence type="ECO:0000313" key="9">
    <source>
        <dbReference type="EMBL" id="CAB3254159.1"/>
    </source>
</evidence>
<dbReference type="GO" id="GO:0017095">
    <property type="term" value="F:heparan sulfate 6-sulfotransferase activity"/>
    <property type="evidence" value="ECO:0007669"/>
    <property type="project" value="TreeGrafter"/>
</dbReference>
<reference evidence="9" key="1">
    <citation type="submission" date="2020-04" db="EMBL/GenBank/DDBJ databases">
        <authorList>
            <person name="Neveu A P."/>
        </authorList>
    </citation>
    <scope>NUCLEOTIDE SEQUENCE</scope>
    <source>
        <tissue evidence="9">Whole embryo</tissue>
    </source>
</reference>
<comment type="subcellular location">
    <subcellularLocation>
        <location evidence="1">Membrane</location>
        <topology evidence="1">Single-pass membrane protein</topology>
    </subcellularLocation>
    <subcellularLocation>
        <location evidence="8">Membrane</location>
        <topology evidence="8">Single-pass type II membrane protein</topology>
    </subcellularLocation>
</comment>
<comment type="function">
    <text evidence="8">6-O-sulfation enzyme which catalyzes the transfer of sulfate from 3'-phosphoadenosine 5'-phosphosulfate (PAPS) to position 6 of the N-sulfoglucosamine residue (GlcNS) of heparan sulfate.</text>
</comment>
<name>A0A6F9DF87_9ASCI</name>
<keyword evidence="4 8" id="KW-0812">Transmembrane</keyword>
<dbReference type="AlphaFoldDB" id="A0A6F9DF87"/>
<comment type="catalytic activity">
    <reaction evidence="8">
        <text>alpha-D-glucosaminyl-[heparan sulfate](n) + 3'-phosphoadenylyl sulfate = 6-sulfo-alpha-D-glucosaminyl-[heparan sulfate](n) + adenosine 3',5'-bisphosphate + H(+)</text>
        <dbReference type="Rhea" id="RHEA:56604"/>
        <dbReference type="Rhea" id="RHEA-COMP:9830"/>
        <dbReference type="Rhea" id="RHEA-COMP:14621"/>
        <dbReference type="ChEBI" id="CHEBI:15378"/>
        <dbReference type="ChEBI" id="CHEBI:58339"/>
        <dbReference type="ChEBI" id="CHEBI:58343"/>
        <dbReference type="ChEBI" id="CHEBI:58388"/>
        <dbReference type="ChEBI" id="CHEBI:140604"/>
    </reaction>
</comment>
<evidence type="ECO:0000256" key="3">
    <source>
        <dbReference type="ARBA" id="ARBA00022679"/>
    </source>
</evidence>
<feature type="transmembrane region" description="Helical" evidence="8">
    <location>
        <begin position="20"/>
        <end position="37"/>
    </location>
</feature>
<dbReference type="EMBL" id="LR785838">
    <property type="protein sequence ID" value="CAB3254159.1"/>
    <property type="molecule type" value="mRNA"/>
</dbReference>
<evidence type="ECO:0000256" key="7">
    <source>
        <dbReference type="ARBA" id="ARBA00023180"/>
    </source>
</evidence>
<evidence type="ECO:0000256" key="6">
    <source>
        <dbReference type="ARBA" id="ARBA00023136"/>
    </source>
</evidence>
<gene>
    <name evidence="9" type="primary">Hs6st3</name>
</gene>
<dbReference type="InterPro" id="IPR010635">
    <property type="entry name" value="Heparan_SO4-6-sulfoTrfase"/>
</dbReference>
<keyword evidence="3 8" id="KW-0808">Transferase</keyword>
<dbReference type="InterPro" id="IPR005331">
    <property type="entry name" value="Sulfotransferase"/>
</dbReference>
<organism evidence="9">
    <name type="scientific">Phallusia mammillata</name>
    <dbReference type="NCBI Taxonomy" id="59560"/>
    <lineage>
        <taxon>Eukaryota</taxon>
        <taxon>Metazoa</taxon>
        <taxon>Chordata</taxon>
        <taxon>Tunicata</taxon>
        <taxon>Ascidiacea</taxon>
        <taxon>Phlebobranchia</taxon>
        <taxon>Ascidiidae</taxon>
        <taxon>Phallusia</taxon>
    </lineage>
</organism>
<protein>
    <recommendedName>
        <fullName evidence="8">Heparan-sulfate 6-O-sulfotransferase</fullName>
        <ecNumber evidence="8">2.8.2.-</ecNumber>
    </recommendedName>
</protein>
<dbReference type="Gene3D" id="3.40.50.300">
    <property type="entry name" value="P-loop containing nucleotide triphosphate hydrolases"/>
    <property type="match status" value="1"/>
</dbReference>